<comment type="caution">
    <text evidence="2">The sequence shown here is derived from an EMBL/GenBank/DDBJ whole genome shotgun (WGS) entry which is preliminary data.</text>
</comment>
<proteinExistence type="predicted"/>
<protein>
    <submittedName>
        <fullName evidence="2">Virion coat protein B</fullName>
    </submittedName>
</protein>
<dbReference type="AlphaFoldDB" id="A0A2T5HXZ5"/>
<reference evidence="2 3" key="1">
    <citation type="submission" date="2018-04" db="EMBL/GenBank/DDBJ databases">
        <title>Active sludge and wastewater microbial communities from Klosterneuburg, Austria.</title>
        <authorList>
            <person name="Wagner M."/>
        </authorList>
    </citation>
    <scope>NUCLEOTIDE SEQUENCE [LARGE SCALE GENOMIC DNA]</scope>
    <source>
        <strain evidence="2 3">Nm49</strain>
    </source>
</reference>
<name>A0A2T5HXZ5_9PROT</name>
<dbReference type="Pfam" id="PF05356">
    <property type="entry name" value="Phage_Coat_B"/>
    <property type="match status" value="1"/>
</dbReference>
<keyword evidence="1" id="KW-1133">Transmembrane helix</keyword>
<evidence type="ECO:0000313" key="2">
    <source>
        <dbReference type="EMBL" id="PTQ76464.1"/>
    </source>
</evidence>
<evidence type="ECO:0000313" key="3">
    <source>
        <dbReference type="Proteomes" id="UP000244128"/>
    </source>
</evidence>
<sequence>MFQTIKNLYRKSVDAVTAVGRNIKSFFSPAIEGEYLGKGDVARRSINPRSSLAFAMMFCFLMLPAVSFADVPASVTAGITGAVTDVGAIGALVMGVIIAIVAFTWLKRVLSGR</sequence>
<accession>A0A2T5HXZ5</accession>
<keyword evidence="1" id="KW-0472">Membrane</keyword>
<organism evidence="2 3">
    <name type="scientific">Nitrosomonas oligotropha</name>
    <dbReference type="NCBI Taxonomy" id="42354"/>
    <lineage>
        <taxon>Bacteria</taxon>
        <taxon>Pseudomonadati</taxon>
        <taxon>Pseudomonadota</taxon>
        <taxon>Betaproteobacteria</taxon>
        <taxon>Nitrosomonadales</taxon>
        <taxon>Nitrosomonadaceae</taxon>
        <taxon>Nitrosomonas</taxon>
    </lineage>
</organism>
<dbReference type="EMBL" id="QAOI01000017">
    <property type="protein sequence ID" value="PTQ76464.1"/>
    <property type="molecule type" value="Genomic_DNA"/>
</dbReference>
<dbReference type="RefSeq" id="WP_107803719.1">
    <property type="nucleotide sequence ID" value="NZ_QAOI01000017.1"/>
</dbReference>
<keyword evidence="2" id="KW-0167">Capsid protein</keyword>
<dbReference type="InterPro" id="IPR008020">
    <property type="entry name" value="G8P"/>
</dbReference>
<keyword evidence="1" id="KW-0812">Transmembrane</keyword>
<gene>
    <name evidence="2" type="ORF">C8R26_11757</name>
</gene>
<keyword evidence="2" id="KW-0946">Virion</keyword>
<evidence type="ECO:0000256" key="1">
    <source>
        <dbReference type="SAM" id="Phobius"/>
    </source>
</evidence>
<feature type="transmembrane region" description="Helical" evidence="1">
    <location>
        <begin position="86"/>
        <end position="106"/>
    </location>
</feature>
<feature type="transmembrane region" description="Helical" evidence="1">
    <location>
        <begin position="52"/>
        <end position="74"/>
    </location>
</feature>
<dbReference type="Proteomes" id="UP000244128">
    <property type="component" value="Unassembled WGS sequence"/>
</dbReference>